<keyword evidence="2" id="KW-1185">Reference proteome</keyword>
<proteinExistence type="predicted"/>
<accession>A0A9N9CGU0</accession>
<sequence length="275" mass="31548">MSVKYQHHDNKILSPKYACVYSEIDTLDFIGLHIDKSHVLATLIPFCRKINLIELIRGQTNLTTIEIIGEIIDHRKSLLSALCTQKNAITSMEFSYFPFEDFTNWTIFRQFTRLKRLKIHNVSKINIDDDVLGIKCIESTISQRTIHGKKYHGEALIPTRVNCHERTAGLDPLYFPQSATYFILMIKIMGNCKIKLHSPYSEEFSDDKEISSVADVNQELRQLKGQLKGQLKARKSINRQMDSRGGPGKAAVLLNMGDQMESFIMDLKFDGLYRT</sequence>
<evidence type="ECO:0000313" key="2">
    <source>
        <dbReference type="Proteomes" id="UP000789831"/>
    </source>
</evidence>
<organism evidence="1 2">
    <name type="scientific">Ambispora gerdemannii</name>
    <dbReference type="NCBI Taxonomy" id="144530"/>
    <lineage>
        <taxon>Eukaryota</taxon>
        <taxon>Fungi</taxon>
        <taxon>Fungi incertae sedis</taxon>
        <taxon>Mucoromycota</taxon>
        <taxon>Glomeromycotina</taxon>
        <taxon>Glomeromycetes</taxon>
        <taxon>Archaeosporales</taxon>
        <taxon>Ambisporaceae</taxon>
        <taxon>Ambispora</taxon>
    </lineage>
</organism>
<evidence type="ECO:0000313" key="1">
    <source>
        <dbReference type="EMBL" id="CAG8599560.1"/>
    </source>
</evidence>
<comment type="caution">
    <text evidence="1">The sequence shown here is derived from an EMBL/GenBank/DDBJ whole genome shotgun (WGS) entry which is preliminary data.</text>
</comment>
<dbReference type="AlphaFoldDB" id="A0A9N9CGU0"/>
<dbReference type="EMBL" id="CAJVPL010002105">
    <property type="protein sequence ID" value="CAG8599560.1"/>
    <property type="molecule type" value="Genomic_DNA"/>
</dbReference>
<protein>
    <submittedName>
        <fullName evidence="1">60_t:CDS:1</fullName>
    </submittedName>
</protein>
<reference evidence="1" key="1">
    <citation type="submission" date="2021-06" db="EMBL/GenBank/DDBJ databases">
        <authorList>
            <person name="Kallberg Y."/>
            <person name="Tangrot J."/>
            <person name="Rosling A."/>
        </authorList>
    </citation>
    <scope>NUCLEOTIDE SEQUENCE</scope>
    <source>
        <strain evidence="1">MT106</strain>
    </source>
</reference>
<dbReference type="Proteomes" id="UP000789831">
    <property type="component" value="Unassembled WGS sequence"/>
</dbReference>
<name>A0A9N9CGU0_9GLOM</name>
<gene>
    <name evidence="1" type="ORF">AGERDE_LOCUS9031</name>
</gene>